<organism evidence="2 3">
    <name type="scientific">Lipingzhangella rawalii</name>
    <dbReference type="NCBI Taxonomy" id="2055835"/>
    <lineage>
        <taxon>Bacteria</taxon>
        <taxon>Bacillati</taxon>
        <taxon>Actinomycetota</taxon>
        <taxon>Actinomycetes</taxon>
        <taxon>Streptosporangiales</taxon>
        <taxon>Nocardiopsidaceae</taxon>
        <taxon>Lipingzhangella</taxon>
    </lineage>
</organism>
<sequence>MEHGPEPAYLTSLLGGAADLPDPAGAQLREAAHLAFGSSLETVVPPQRRSGPRGGDHGRVGAADTTSPEDAHEEQRHAAAVPRTPADSVVPEVSPAGHASTAGPPSAEPVGGPRPGVAQPAPNPRLSATARTVTRSRTHPEG</sequence>
<feature type="compositionally biased region" description="Low complexity" evidence="1">
    <location>
        <begin position="125"/>
        <end position="135"/>
    </location>
</feature>
<reference evidence="3" key="1">
    <citation type="submission" date="2023-07" db="EMBL/GenBank/DDBJ databases">
        <title>Novel species in the genus Lipingzhangella isolated from Sambhar Salt Lake.</title>
        <authorList>
            <person name="Jiya N."/>
            <person name="Kajale S."/>
            <person name="Sharma A."/>
        </authorList>
    </citation>
    <scope>NUCLEOTIDE SEQUENCE [LARGE SCALE GENOMIC DNA]</scope>
    <source>
        <strain evidence="3">LS1_29</strain>
    </source>
</reference>
<comment type="caution">
    <text evidence="2">The sequence shown here is derived from an EMBL/GenBank/DDBJ whole genome shotgun (WGS) entry which is preliminary data.</text>
</comment>
<feature type="region of interest" description="Disordered" evidence="1">
    <location>
        <begin position="1"/>
        <end position="142"/>
    </location>
</feature>
<keyword evidence="3" id="KW-1185">Reference proteome</keyword>
<accession>A0ABU2HBK9</accession>
<evidence type="ECO:0000256" key="1">
    <source>
        <dbReference type="SAM" id="MobiDB-lite"/>
    </source>
</evidence>
<evidence type="ECO:0000313" key="3">
    <source>
        <dbReference type="Proteomes" id="UP001250214"/>
    </source>
</evidence>
<dbReference type="RefSeq" id="WP_310914253.1">
    <property type="nucleotide sequence ID" value="NZ_JAVLVT010000021.1"/>
</dbReference>
<proteinExistence type="predicted"/>
<feature type="compositionally biased region" description="Low complexity" evidence="1">
    <location>
        <begin position="13"/>
        <end position="26"/>
    </location>
</feature>
<dbReference type="EMBL" id="JAVLVT010000021">
    <property type="protein sequence ID" value="MDS1272658.1"/>
    <property type="molecule type" value="Genomic_DNA"/>
</dbReference>
<dbReference type="Proteomes" id="UP001250214">
    <property type="component" value="Unassembled WGS sequence"/>
</dbReference>
<name>A0ABU2HBK9_9ACTN</name>
<gene>
    <name evidence="2" type="ORF">RIF23_20435</name>
</gene>
<protein>
    <submittedName>
        <fullName evidence="2">Uncharacterized protein</fullName>
    </submittedName>
</protein>
<evidence type="ECO:0000313" key="2">
    <source>
        <dbReference type="EMBL" id="MDS1272658.1"/>
    </source>
</evidence>